<protein>
    <submittedName>
        <fullName evidence="2">Uncharacterized protein</fullName>
    </submittedName>
</protein>
<dbReference type="WBParaSite" id="jg20899">
    <property type="protein sequence ID" value="jg20899"/>
    <property type="gene ID" value="jg20899"/>
</dbReference>
<proteinExistence type="predicted"/>
<evidence type="ECO:0000313" key="1">
    <source>
        <dbReference type="Proteomes" id="UP000887574"/>
    </source>
</evidence>
<accession>A0A915DLP5</accession>
<organism evidence="1 2">
    <name type="scientific">Ditylenchus dipsaci</name>
    <dbReference type="NCBI Taxonomy" id="166011"/>
    <lineage>
        <taxon>Eukaryota</taxon>
        <taxon>Metazoa</taxon>
        <taxon>Ecdysozoa</taxon>
        <taxon>Nematoda</taxon>
        <taxon>Chromadorea</taxon>
        <taxon>Rhabditida</taxon>
        <taxon>Tylenchina</taxon>
        <taxon>Tylenchomorpha</taxon>
        <taxon>Sphaerularioidea</taxon>
        <taxon>Anguinidae</taxon>
        <taxon>Anguininae</taxon>
        <taxon>Ditylenchus</taxon>
    </lineage>
</organism>
<dbReference type="AlphaFoldDB" id="A0A915DLP5"/>
<evidence type="ECO:0000313" key="2">
    <source>
        <dbReference type="WBParaSite" id="jg20899"/>
    </source>
</evidence>
<keyword evidence="1" id="KW-1185">Reference proteome</keyword>
<name>A0A915DLP5_9BILA</name>
<reference evidence="2" key="1">
    <citation type="submission" date="2022-11" db="UniProtKB">
        <authorList>
            <consortium name="WormBaseParasite"/>
        </authorList>
    </citation>
    <scope>IDENTIFICATION</scope>
</reference>
<sequence>MERMEGRLRVDINCGLKVNKVYRMVSRLQLISRARILRSVDHCRYFLSFILISASTPRPYFADEGSKSQSWSVSSSWSTGAHLAVSEQPTQSAMMRK</sequence>
<dbReference type="Proteomes" id="UP000887574">
    <property type="component" value="Unplaced"/>
</dbReference>